<dbReference type="Proteomes" id="UP000306317">
    <property type="component" value="Unassembled WGS sequence"/>
</dbReference>
<gene>
    <name evidence="2" type="ORF">B1991_02295</name>
</gene>
<dbReference type="GO" id="GO:0044877">
    <property type="term" value="F:protein-containing complex binding"/>
    <property type="evidence" value="ECO:0007669"/>
    <property type="project" value="TreeGrafter"/>
</dbReference>
<dbReference type="AlphaFoldDB" id="A0A4S3KL72"/>
<dbReference type="Pfam" id="PF13460">
    <property type="entry name" value="NAD_binding_10"/>
    <property type="match status" value="1"/>
</dbReference>
<evidence type="ECO:0000313" key="3">
    <source>
        <dbReference type="Proteomes" id="UP000306317"/>
    </source>
</evidence>
<protein>
    <submittedName>
        <fullName evidence="2">LysR family transcriptional regulator</fullName>
    </submittedName>
</protein>
<dbReference type="EMBL" id="MWIO01000008">
    <property type="protein sequence ID" value="THD09450.1"/>
    <property type="molecule type" value="Genomic_DNA"/>
</dbReference>
<accession>A0A4S3KL72</accession>
<feature type="domain" description="NAD(P)-binding" evidence="1">
    <location>
        <begin position="7"/>
        <end position="173"/>
    </location>
</feature>
<dbReference type="SUPFAM" id="SSF51735">
    <property type="entry name" value="NAD(P)-binding Rossmann-fold domains"/>
    <property type="match status" value="1"/>
</dbReference>
<comment type="caution">
    <text evidence="2">The sequence shown here is derived from an EMBL/GenBank/DDBJ whole genome shotgun (WGS) entry which is preliminary data.</text>
</comment>
<evidence type="ECO:0000259" key="1">
    <source>
        <dbReference type="Pfam" id="PF13460"/>
    </source>
</evidence>
<dbReference type="InterPro" id="IPR051207">
    <property type="entry name" value="ComplexI_NDUFA9_subunit"/>
</dbReference>
<organism evidence="2 3">
    <name type="scientific">Rhodanobacter lindaniclasticus</name>
    <dbReference type="NCBI Taxonomy" id="75310"/>
    <lineage>
        <taxon>Bacteria</taxon>
        <taxon>Pseudomonadati</taxon>
        <taxon>Pseudomonadota</taxon>
        <taxon>Gammaproteobacteria</taxon>
        <taxon>Lysobacterales</taxon>
        <taxon>Rhodanobacteraceae</taxon>
        <taxon>Rhodanobacter</taxon>
    </lineage>
</organism>
<dbReference type="Gene3D" id="3.40.50.720">
    <property type="entry name" value="NAD(P)-binding Rossmann-like Domain"/>
    <property type="match status" value="1"/>
</dbReference>
<dbReference type="InterPro" id="IPR016040">
    <property type="entry name" value="NAD(P)-bd_dom"/>
</dbReference>
<keyword evidence="3" id="KW-1185">Reference proteome</keyword>
<dbReference type="RefSeq" id="WP_136257097.1">
    <property type="nucleotide sequence ID" value="NZ_MWIO01000008.1"/>
</dbReference>
<dbReference type="PANTHER" id="PTHR12126:SF11">
    <property type="entry name" value="NADH DEHYDROGENASE [UBIQUINONE] 1 ALPHA SUBCOMPLEX SUBUNIT 9, MITOCHONDRIAL"/>
    <property type="match status" value="1"/>
</dbReference>
<sequence>MNIVVMGGRGLVGRNIVERLRRQGHAVSAASRASGVDLITGRGLAESLVGADVVVDVTNSPTFDDMASFEFFRTAIINLLAAEKRAGVKLHVSLSVVGTGRLDASPYLRGKSLQERLIAASGIPFTIVHATQFFEFLLDIVNYAVRGQTINLSPAFIEPVASDDVAATIARVAVDAPLNGSLEIAGPERARMSELIQRFVLDIEAPYEVRTKADATYFGAVLDESVLLPHADAERGTLGFEAWRDLSEYARADW</sequence>
<reference evidence="2 3" key="1">
    <citation type="submission" date="2017-02" db="EMBL/GenBank/DDBJ databases">
        <title>Whole genome sequencing of Rhodanobacter lindaniclasticus DSM 17932.</title>
        <authorList>
            <person name="Kumar S."/>
            <person name="Patil P."/>
            <person name="Patil P.B."/>
        </authorList>
    </citation>
    <scope>NUCLEOTIDE SEQUENCE [LARGE SCALE GENOMIC DNA]</scope>
    <source>
        <strain evidence="2 3">DSM 17932</strain>
    </source>
</reference>
<dbReference type="PANTHER" id="PTHR12126">
    <property type="entry name" value="NADH-UBIQUINONE OXIDOREDUCTASE 39 KDA SUBUNIT-RELATED"/>
    <property type="match status" value="1"/>
</dbReference>
<name>A0A4S3KL72_9GAMM</name>
<dbReference type="OrthoDB" id="9771302at2"/>
<dbReference type="InterPro" id="IPR036291">
    <property type="entry name" value="NAD(P)-bd_dom_sf"/>
</dbReference>
<evidence type="ECO:0000313" key="2">
    <source>
        <dbReference type="EMBL" id="THD09450.1"/>
    </source>
</evidence>
<proteinExistence type="predicted"/>